<gene>
    <name evidence="1" type="ORF">Taro_022327</name>
</gene>
<proteinExistence type="predicted"/>
<dbReference type="OrthoDB" id="25790at2759"/>
<protein>
    <submittedName>
        <fullName evidence="1">Uncharacterized protein</fullName>
    </submittedName>
</protein>
<dbReference type="AlphaFoldDB" id="A0A843V1I2"/>
<keyword evidence="2" id="KW-1185">Reference proteome</keyword>
<accession>A0A843V1I2</accession>
<dbReference type="EMBL" id="NMUH01001174">
    <property type="protein sequence ID" value="MQL89745.1"/>
    <property type="molecule type" value="Genomic_DNA"/>
</dbReference>
<evidence type="ECO:0000313" key="2">
    <source>
        <dbReference type="Proteomes" id="UP000652761"/>
    </source>
</evidence>
<comment type="caution">
    <text evidence="1">The sequence shown here is derived from an EMBL/GenBank/DDBJ whole genome shotgun (WGS) entry which is preliminary data.</text>
</comment>
<reference evidence="1" key="1">
    <citation type="submission" date="2017-07" db="EMBL/GenBank/DDBJ databases">
        <title>Taro Niue Genome Assembly and Annotation.</title>
        <authorList>
            <person name="Atibalentja N."/>
            <person name="Keating K."/>
            <person name="Fields C.J."/>
        </authorList>
    </citation>
    <scope>NUCLEOTIDE SEQUENCE</scope>
    <source>
        <strain evidence="1">Niue_2</strain>
        <tissue evidence="1">Leaf</tissue>
    </source>
</reference>
<organism evidence="1 2">
    <name type="scientific">Colocasia esculenta</name>
    <name type="common">Wild taro</name>
    <name type="synonym">Arum esculentum</name>
    <dbReference type="NCBI Taxonomy" id="4460"/>
    <lineage>
        <taxon>Eukaryota</taxon>
        <taxon>Viridiplantae</taxon>
        <taxon>Streptophyta</taxon>
        <taxon>Embryophyta</taxon>
        <taxon>Tracheophyta</taxon>
        <taxon>Spermatophyta</taxon>
        <taxon>Magnoliopsida</taxon>
        <taxon>Liliopsida</taxon>
        <taxon>Araceae</taxon>
        <taxon>Aroideae</taxon>
        <taxon>Colocasieae</taxon>
        <taxon>Colocasia</taxon>
    </lineage>
</organism>
<dbReference type="Proteomes" id="UP000652761">
    <property type="component" value="Unassembled WGS sequence"/>
</dbReference>
<evidence type="ECO:0000313" key="1">
    <source>
        <dbReference type="EMBL" id="MQL89745.1"/>
    </source>
</evidence>
<sequence>MSGGGYWVPLVPECRNRTRILEAAHETPWRLAIGPRLPARLGRAMMGPVHDEDLKSVRGRNHEAILAVCPYNASRQEDRASRTVEEVVYDLGSSLLLLTETCSVVLPMGPGQRNL</sequence>
<name>A0A843V1I2_COLES</name>